<gene>
    <name evidence="2" type="ORF">HPBE_LOCUS2373</name>
</gene>
<accession>A0A3P7XGH6</accession>
<protein>
    <submittedName>
        <fullName evidence="4">C2H2-type domain-containing protein</fullName>
    </submittedName>
</protein>
<organism evidence="3 4">
    <name type="scientific">Heligmosomoides polygyrus</name>
    <name type="common">Parasitic roundworm</name>
    <dbReference type="NCBI Taxonomy" id="6339"/>
    <lineage>
        <taxon>Eukaryota</taxon>
        <taxon>Metazoa</taxon>
        <taxon>Ecdysozoa</taxon>
        <taxon>Nematoda</taxon>
        <taxon>Chromadorea</taxon>
        <taxon>Rhabditida</taxon>
        <taxon>Rhabditina</taxon>
        <taxon>Rhabditomorpha</taxon>
        <taxon>Strongyloidea</taxon>
        <taxon>Heligmosomidae</taxon>
        <taxon>Heligmosomoides</taxon>
    </lineage>
</organism>
<dbReference type="OrthoDB" id="5869162at2759"/>
<feature type="compositionally biased region" description="Basic and acidic residues" evidence="1">
    <location>
        <begin position="35"/>
        <end position="51"/>
    </location>
</feature>
<keyword evidence="3" id="KW-1185">Reference proteome</keyword>
<dbReference type="WBParaSite" id="HPBE_0000237201-mRNA-1">
    <property type="protein sequence ID" value="HPBE_0000237201-mRNA-1"/>
    <property type="gene ID" value="HPBE_0000237201"/>
</dbReference>
<dbReference type="AlphaFoldDB" id="A0A183F880"/>
<evidence type="ECO:0000313" key="4">
    <source>
        <dbReference type="WBParaSite" id="HPBE_0000237201-mRNA-1"/>
    </source>
</evidence>
<accession>A0A183F880</accession>
<reference evidence="4" key="2">
    <citation type="submission" date="2019-09" db="UniProtKB">
        <authorList>
            <consortium name="WormBaseParasite"/>
        </authorList>
    </citation>
    <scope>IDENTIFICATION</scope>
</reference>
<reference evidence="2 3" key="1">
    <citation type="submission" date="2018-11" db="EMBL/GenBank/DDBJ databases">
        <authorList>
            <consortium name="Pathogen Informatics"/>
        </authorList>
    </citation>
    <scope>NUCLEOTIDE SEQUENCE [LARGE SCALE GENOMIC DNA]</scope>
</reference>
<evidence type="ECO:0000313" key="3">
    <source>
        <dbReference type="Proteomes" id="UP000050761"/>
    </source>
</evidence>
<name>A0A183F880_HELPZ</name>
<evidence type="ECO:0000313" key="2">
    <source>
        <dbReference type="EMBL" id="VDO24825.1"/>
    </source>
</evidence>
<feature type="region of interest" description="Disordered" evidence="1">
    <location>
        <begin position="1"/>
        <end position="54"/>
    </location>
</feature>
<dbReference type="EMBL" id="UZAH01003497">
    <property type="protein sequence ID" value="VDO24825.1"/>
    <property type="molecule type" value="Genomic_DNA"/>
</dbReference>
<proteinExistence type="predicted"/>
<sequence>MKSRNSSAEAPPLPPATPLRRASSSRQEGEGEEGEPIREAGSRRGAEHEGAVEEVLSEADVEAGLPELQYLDEEPQTTSSGKLSTQQRLIYVANFMMHFGVSREMAKYLEGFGRVIAPGAPVLSIAPLMRSFLADEAKPYDHLKFSYCNYCQKPLRGHRALCENEGCSLYRARVKRSKMGKRITLHSVMLAPQLKMILSENISTLIKVHQSLHRTGNSTERANVSDFPAYRESMESYEAFLNGTLNVALTLSFDGVRFKKLSRSEAWPIYFRVEGLPFALKNKAVNTMMAAVLFTRRAPKESLLTELFSRVKEELARLSEEGITVEDDEQRAWKCFPMLTNAIMDFQMSSTAMKLLFDCPRWQAAQGCHMCKFHFKRVGRRIIFFVASPRIEDRRSSTSIITDAQRKLNGLLGPTQMMSFITMDKCRPDALHVISEGITCDLLREMFNSKSTVAPLRVAADNVKRLAMALERCVNYTYASKIILGIDDLKACTGAEKDAISFILFPLIGAKNLCTATIASVGVLAYWIIIRLLQRSSALRPQDIDRIRRIAVAMKFIWREVSESLFTLKMHCFIDHSILEDMPLCGSVYHWTSSGFESVHRKLQLRMSQDARNCEETIVKNFVVKNKLIRDLRREATNTRHRDFIALNDAMSVGKKRFPPSKMLTTEWYFPVNSNVRFSSLDESHQMALRGLHRDSILSSRLVRDFDSHKMAFCSRKYWTRTSPDSGQSCVQLVVDEEAVFGDVLLFIYDPARNTCSMLMDGFVLEDPFITLADNISRDVTSPARERCINTLSLLLPLNRFFKRVIARELTFRPAFDIQSSAVTVHFGGHMFVSQIP</sequence>
<dbReference type="Proteomes" id="UP000050761">
    <property type="component" value="Unassembled WGS sequence"/>
</dbReference>
<evidence type="ECO:0000256" key="1">
    <source>
        <dbReference type="SAM" id="MobiDB-lite"/>
    </source>
</evidence>